<evidence type="ECO:0000256" key="6">
    <source>
        <dbReference type="ARBA" id="ARBA00024207"/>
    </source>
</evidence>
<keyword evidence="3" id="KW-0540">Nuclease</keyword>
<evidence type="ECO:0000256" key="5">
    <source>
        <dbReference type="ARBA" id="ARBA00022801"/>
    </source>
</evidence>
<organism evidence="7 8">
    <name type="scientific">Gemmatimonas phototrophica</name>
    <dbReference type="NCBI Taxonomy" id="1379270"/>
    <lineage>
        <taxon>Bacteria</taxon>
        <taxon>Pseudomonadati</taxon>
        <taxon>Gemmatimonadota</taxon>
        <taxon>Gemmatimonadia</taxon>
        <taxon>Gemmatimonadales</taxon>
        <taxon>Gemmatimonadaceae</taxon>
        <taxon>Gemmatimonas</taxon>
    </lineage>
</organism>
<accession>A0A143BFD9</accession>
<keyword evidence="4" id="KW-0547">Nucleotide-binding</keyword>
<evidence type="ECO:0000256" key="3">
    <source>
        <dbReference type="ARBA" id="ARBA00022722"/>
    </source>
</evidence>
<dbReference type="Gene3D" id="1.20.120.580">
    <property type="entry name" value="bsu32300-like"/>
    <property type="match status" value="1"/>
</dbReference>
<dbReference type="Pfam" id="PF01934">
    <property type="entry name" value="HepT-like"/>
    <property type="match status" value="1"/>
</dbReference>
<dbReference type="STRING" id="1379270.GEMMAAP_00440"/>
<dbReference type="KEGG" id="gph:GEMMAAP_00440"/>
<evidence type="ECO:0008006" key="9">
    <source>
        <dbReference type="Google" id="ProtNLM"/>
    </source>
</evidence>
<name>A0A143BFD9_9BACT</name>
<keyword evidence="2" id="KW-1277">Toxin-antitoxin system</keyword>
<reference evidence="7 8" key="2">
    <citation type="journal article" date="2016" name="Environ. Microbiol. Rep.">
        <title>Metagenomic evidence for the presence of phototrophic Gemmatimonadetes bacteria in diverse environments.</title>
        <authorList>
            <person name="Zeng Y."/>
            <person name="Baumbach J."/>
            <person name="Barbosa E.G."/>
            <person name="Azevedo V."/>
            <person name="Zhang C."/>
            <person name="Koblizek M."/>
        </authorList>
    </citation>
    <scope>NUCLEOTIDE SEQUENCE [LARGE SCALE GENOMIC DNA]</scope>
    <source>
        <strain evidence="7 8">AP64</strain>
    </source>
</reference>
<dbReference type="AlphaFoldDB" id="A0A143BFD9"/>
<dbReference type="RefSeq" id="WP_026848995.1">
    <property type="nucleotide sequence ID" value="NZ_CP011454.1"/>
</dbReference>
<comment type="similarity">
    <text evidence="6">Belongs to the HepT RNase toxin family.</text>
</comment>
<dbReference type="GO" id="GO:0000166">
    <property type="term" value="F:nucleotide binding"/>
    <property type="evidence" value="ECO:0007669"/>
    <property type="project" value="UniProtKB-KW"/>
</dbReference>
<dbReference type="InterPro" id="IPR008201">
    <property type="entry name" value="HepT-like"/>
</dbReference>
<dbReference type="GO" id="GO:0016787">
    <property type="term" value="F:hydrolase activity"/>
    <property type="evidence" value="ECO:0007669"/>
    <property type="project" value="UniProtKB-KW"/>
</dbReference>
<dbReference type="eggNOG" id="COG2361">
    <property type="taxonomic scope" value="Bacteria"/>
</dbReference>
<dbReference type="PANTHER" id="PTHR34139">
    <property type="entry name" value="UPF0331 PROTEIN MJ0127"/>
    <property type="match status" value="1"/>
</dbReference>
<protein>
    <recommendedName>
        <fullName evidence="9">Nucleotidyltransferase</fullName>
    </recommendedName>
</protein>
<dbReference type="InterPro" id="IPR051813">
    <property type="entry name" value="HepT_RNase_toxin"/>
</dbReference>
<keyword evidence="8" id="KW-1185">Reference proteome</keyword>
<dbReference type="InterPro" id="IPR037038">
    <property type="entry name" value="HepT-like_sf"/>
</dbReference>
<dbReference type="Proteomes" id="UP000076404">
    <property type="component" value="Chromosome"/>
</dbReference>
<keyword evidence="5" id="KW-0378">Hydrolase</keyword>
<reference evidence="7 8" key="1">
    <citation type="journal article" date="2014" name="Proc. Natl. Acad. Sci. U.S.A.">
        <title>Functional type 2 photosynthetic reaction centers found in the rare bacterial phylum Gemmatimonadetes.</title>
        <authorList>
            <person name="Zeng Y."/>
            <person name="Feng F."/>
            <person name="Medova H."/>
            <person name="Dean J."/>
            <person name="Koblizek M."/>
        </authorList>
    </citation>
    <scope>NUCLEOTIDE SEQUENCE [LARGE SCALE GENOMIC DNA]</scope>
    <source>
        <strain evidence="7 8">AP64</strain>
    </source>
</reference>
<dbReference type="OrthoDB" id="9810538at2"/>
<evidence type="ECO:0000256" key="1">
    <source>
        <dbReference type="ARBA" id="ARBA00022553"/>
    </source>
</evidence>
<dbReference type="PANTHER" id="PTHR34139:SF1">
    <property type="entry name" value="RNASE MJ1380-RELATED"/>
    <property type="match status" value="1"/>
</dbReference>
<dbReference type="GO" id="GO:0004540">
    <property type="term" value="F:RNA nuclease activity"/>
    <property type="evidence" value="ECO:0007669"/>
    <property type="project" value="InterPro"/>
</dbReference>
<sequence length="112" mass="12764">MSFAPREYLRHIADEAAYLELATAGVSREAFLEDPTLQRACVRSFEIIGEATKKVPAELRQAHPEVAWRAMAGMRDRLIHDYFGVDLDLVWDVIQEKIPTLRRQIAQILAAD</sequence>
<evidence type="ECO:0000256" key="2">
    <source>
        <dbReference type="ARBA" id="ARBA00022649"/>
    </source>
</evidence>
<evidence type="ECO:0000313" key="7">
    <source>
        <dbReference type="EMBL" id="AMW03726.1"/>
    </source>
</evidence>
<evidence type="ECO:0000313" key="8">
    <source>
        <dbReference type="Proteomes" id="UP000076404"/>
    </source>
</evidence>
<dbReference type="EMBL" id="CP011454">
    <property type="protein sequence ID" value="AMW03726.1"/>
    <property type="molecule type" value="Genomic_DNA"/>
</dbReference>
<proteinExistence type="inferred from homology"/>
<gene>
    <name evidence="7" type="ORF">GEMMAAP_00440</name>
</gene>
<keyword evidence="1" id="KW-0597">Phosphoprotein</keyword>
<evidence type="ECO:0000256" key="4">
    <source>
        <dbReference type="ARBA" id="ARBA00022741"/>
    </source>
</evidence>
<dbReference type="GO" id="GO:0110001">
    <property type="term" value="C:toxin-antitoxin complex"/>
    <property type="evidence" value="ECO:0007669"/>
    <property type="project" value="InterPro"/>
</dbReference>